<dbReference type="PANTHER" id="PTHR43460">
    <property type="entry name" value="METHYLTRANSFERASE"/>
    <property type="match status" value="1"/>
</dbReference>
<dbReference type="Pfam" id="PF08241">
    <property type="entry name" value="Methyltransf_11"/>
    <property type="match status" value="1"/>
</dbReference>
<dbReference type="SUPFAM" id="SSF53335">
    <property type="entry name" value="S-adenosyl-L-methionine-dependent methyltransferases"/>
    <property type="match status" value="1"/>
</dbReference>
<keyword evidence="2" id="KW-0808">Transferase</keyword>
<reference evidence="2 3" key="1">
    <citation type="submission" date="2024-03" db="EMBL/GenBank/DDBJ databases">
        <title>Novel Streptomyces species of biotechnological and ecological value are a feature of Machair soil.</title>
        <authorList>
            <person name="Prole J.R."/>
            <person name="Goodfellow M."/>
            <person name="Allenby N."/>
            <person name="Ward A.C."/>
        </authorList>
    </citation>
    <scope>NUCLEOTIDE SEQUENCE [LARGE SCALE GENOMIC DNA]</scope>
    <source>
        <strain evidence="2 3">MS1.HAVA.3</strain>
    </source>
</reference>
<evidence type="ECO:0000313" key="2">
    <source>
        <dbReference type="EMBL" id="MEJ8640286.1"/>
    </source>
</evidence>
<dbReference type="GO" id="GO:0008168">
    <property type="term" value="F:methyltransferase activity"/>
    <property type="evidence" value="ECO:0007669"/>
    <property type="project" value="UniProtKB-KW"/>
</dbReference>
<gene>
    <name evidence="2" type="ORF">WKI68_00365</name>
</gene>
<dbReference type="GO" id="GO:0032259">
    <property type="term" value="P:methylation"/>
    <property type="evidence" value="ECO:0007669"/>
    <property type="project" value="UniProtKB-KW"/>
</dbReference>
<dbReference type="PANTHER" id="PTHR43460:SF1">
    <property type="entry name" value="METHYLTRANSFERASE TYPE 11 DOMAIN-CONTAINING PROTEIN"/>
    <property type="match status" value="1"/>
</dbReference>
<feature type="domain" description="Methyltransferase type 11" evidence="1">
    <location>
        <begin position="54"/>
        <end position="140"/>
    </location>
</feature>
<evidence type="ECO:0000313" key="3">
    <source>
        <dbReference type="Proteomes" id="UP001382904"/>
    </source>
</evidence>
<sequence length="261" mass="28277">MTTAGYDELVAAAMAAPTEGWDFGWLSGRVEGSEPSWSYPDIARAHIATTERLLDVDTGGGELLASLQPLPRHTWATEGWSPNVAVARDRLGPLGVTVVPAPDREKLPLPDGSIDVMLNRHGSLAAHEVRRTLRPGGILLTQQVGSEDCAELNEALGAPPAHTSGSWTLRTAGEALSAAGLRLTRTEEEYPVLTFYDIGAVVYHLRLVAWQIPDFSPGRYESALRNLHQRMCDEERLDVHAHRFLIVAEQPDGPAPAPACP</sequence>
<evidence type="ECO:0000259" key="1">
    <source>
        <dbReference type="Pfam" id="PF08241"/>
    </source>
</evidence>
<keyword evidence="2" id="KW-0489">Methyltransferase</keyword>
<dbReference type="CDD" id="cd02440">
    <property type="entry name" value="AdoMet_MTases"/>
    <property type="match status" value="1"/>
</dbReference>
<dbReference type="InterPro" id="IPR052939">
    <property type="entry name" value="23S_rRNA_MeTrnsfrase_RlmA"/>
</dbReference>
<dbReference type="Proteomes" id="UP001382904">
    <property type="component" value="Unassembled WGS sequence"/>
</dbReference>
<dbReference type="EMBL" id="JBBKAM010000002">
    <property type="protein sequence ID" value="MEJ8640286.1"/>
    <property type="molecule type" value="Genomic_DNA"/>
</dbReference>
<protein>
    <submittedName>
        <fullName evidence="2">Class I SAM-dependent methyltransferase</fullName>
    </submittedName>
</protein>
<dbReference type="InterPro" id="IPR029063">
    <property type="entry name" value="SAM-dependent_MTases_sf"/>
</dbReference>
<organism evidence="2 3">
    <name type="scientific">Streptomyces caledonius</name>
    <dbReference type="NCBI Taxonomy" id="3134107"/>
    <lineage>
        <taxon>Bacteria</taxon>
        <taxon>Bacillati</taxon>
        <taxon>Actinomycetota</taxon>
        <taxon>Actinomycetes</taxon>
        <taxon>Kitasatosporales</taxon>
        <taxon>Streptomycetaceae</taxon>
        <taxon>Streptomyces</taxon>
    </lineage>
</organism>
<dbReference type="Gene3D" id="3.40.50.150">
    <property type="entry name" value="Vaccinia Virus protein VP39"/>
    <property type="match status" value="1"/>
</dbReference>
<proteinExistence type="predicted"/>
<name>A0ABU8TXD7_9ACTN</name>
<keyword evidence="3" id="KW-1185">Reference proteome</keyword>
<accession>A0ABU8TXD7</accession>
<comment type="caution">
    <text evidence="2">The sequence shown here is derived from an EMBL/GenBank/DDBJ whole genome shotgun (WGS) entry which is preliminary data.</text>
</comment>
<dbReference type="InterPro" id="IPR013216">
    <property type="entry name" value="Methyltransf_11"/>
</dbReference>